<name>A0A6J4K6H8_9PSEU</name>
<dbReference type="EMBL" id="CADCTH010000623">
    <property type="protein sequence ID" value="CAA9297036.1"/>
    <property type="molecule type" value="Genomic_DNA"/>
</dbReference>
<accession>A0A6J4K6H8</accession>
<organism evidence="2">
    <name type="scientific">uncultured Actinomycetospora sp</name>
    <dbReference type="NCBI Taxonomy" id="1135996"/>
    <lineage>
        <taxon>Bacteria</taxon>
        <taxon>Bacillati</taxon>
        <taxon>Actinomycetota</taxon>
        <taxon>Actinomycetes</taxon>
        <taxon>Pseudonocardiales</taxon>
        <taxon>Pseudonocardiaceae</taxon>
        <taxon>Actinomycetospora</taxon>
        <taxon>environmental samples</taxon>
    </lineage>
</organism>
<sequence>GRHAPVPRLRPRHGRHRQAPHPLAGARRGRATARPRARALVAPAGDRGAARADRRARRGRHALGRRPEPGAGGRHGPRVAGLPRRRRRARPARPPRPAPDDLGWL</sequence>
<gene>
    <name evidence="2" type="ORF">AVDCRST_MAG54-4937</name>
</gene>
<feature type="compositionally biased region" description="Low complexity" evidence="1">
    <location>
        <begin position="38"/>
        <end position="47"/>
    </location>
</feature>
<feature type="compositionally biased region" description="Basic residues" evidence="1">
    <location>
        <begin position="1"/>
        <end position="19"/>
    </location>
</feature>
<dbReference type="AlphaFoldDB" id="A0A6J4K6H8"/>
<feature type="non-terminal residue" evidence="2">
    <location>
        <position position="105"/>
    </location>
</feature>
<proteinExistence type="predicted"/>
<evidence type="ECO:0000313" key="2">
    <source>
        <dbReference type="EMBL" id="CAA9297036.1"/>
    </source>
</evidence>
<feature type="region of interest" description="Disordered" evidence="1">
    <location>
        <begin position="1"/>
        <end position="105"/>
    </location>
</feature>
<reference evidence="2" key="1">
    <citation type="submission" date="2020-02" db="EMBL/GenBank/DDBJ databases">
        <authorList>
            <person name="Meier V. D."/>
        </authorList>
    </citation>
    <scope>NUCLEOTIDE SEQUENCE</scope>
    <source>
        <strain evidence="2">AVDCRST_MAG54</strain>
    </source>
</reference>
<feature type="compositionally biased region" description="Basic residues" evidence="1">
    <location>
        <begin position="27"/>
        <end position="37"/>
    </location>
</feature>
<feature type="compositionally biased region" description="Basic residues" evidence="1">
    <location>
        <begin position="54"/>
        <end position="64"/>
    </location>
</feature>
<feature type="non-terminal residue" evidence="2">
    <location>
        <position position="1"/>
    </location>
</feature>
<feature type="compositionally biased region" description="Basic residues" evidence="1">
    <location>
        <begin position="83"/>
        <end position="93"/>
    </location>
</feature>
<evidence type="ECO:0000256" key="1">
    <source>
        <dbReference type="SAM" id="MobiDB-lite"/>
    </source>
</evidence>
<protein>
    <submittedName>
        <fullName evidence="2">Uncharacterized protein</fullName>
    </submittedName>
</protein>